<dbReference type="AlphaFoldDB" id="A0AAD4SLW8"/>
<dbReference type="Proteomes" id="UP001202328">
    <property type="component" value="Unassembled WGS sequence"/>
</dbReference>
<organism evidence="1 2">
    <name type="scientific">Papaver atlanticum</name>
    <dbReference type="NCBI Taxonomy" id="357466"/>
    <lineage>
        <taxon>Eukaryota</taxon>
        <taxon>Viridiplantae</taxon>
        <taxon>Streptophyta</taxon>
        <taxon>Embryophyta</taxon>
        <taxon>Tracheophyta</taxon>
        <taxon>Spermatophyta</taxon>
        <taxon>Magnoliopsida</taxon>
        <taxon>Ranunculales</taxon>
        <taxon>Papaveraceae</taxon>
        <taxon>Papaveroideae</taxon>
        <taxon>Papaver</taxon>
    </lineage>
</organism>
<comment type="caution">
    <text evidence="1">The sequence shown here is derived from an EMBL/GenBank/DDBJ whole genome shotgun (WGS) entry which is preliminary data.</text>
</comment>
<reference evidence="1" key="1">
    <citation type="submission" date="2022-04" db="EMBL/GenBank/DDBJ databases">
        <title>A functionally conserved STORR gene fusion in Papaver species that diverged 16.8 million years ago.</title>
        <authorList>
            <person name="Catania T."/>
        </authorList>
    </citation>
    <scope>NUCLEOTIDE SEQUENCE</scope>
    <source>
        <strain evidence="1">S-188037</strain>
    </source>
</reference>
<name>A0AAD4SLW8_9MAGN</name>
<dbReference type="EMBL" id="JAJJMB010010045">
    <property type="protein sequence ID" value="KAI3911337.1"/>
    <property type="molecule type" value="Genomic_DNA"/>
</dbReference>
<accession>A0AAD4SLW8</accession>
<evidence type="ECO:0000313" key="2">
    <source>
        <dbReference type="Proteomes" id="UP001202328"/>
    </source>
</evidence>
<sequence>MLGQVIAPGYGICLDWRAQVAFAMVLSDNAQHSGCLISSSGYMIKNKGFLLGGWLDLADCLMQENMSYTRLWRPLSVSGIKSFLIVHLGSSERI</sequence>
<evidence type="ECO:0000313" key="1">
    <source>
        <dbReference type="EMBL" id="KAI3911337.1"/>
    </source>
</evidence>
<proteinExistence type="predicted"/>
<protein>
    <submittedName>
        <fullName evidence="1">Uncharacterized protein</fullName>
    </submittedName>
</protein>
<gene>
    <name evidence="1" type="ORF">MKW98_010224</name>
</gene>
<keyword evidence="2" id="KW-1185">Reference proteome</keyword>